<dbReference type="SUPFAM" id="SSF46548">
    <property type="entry name" value="alpha-helical ferredoxin"/>
    <property type="match status" value="1"/>
</dbReference>
<dbReference type="EMBL" id="JACRST010000004">
    <property type="protein sequence ID" value="MBC8546251.1"/>
    <property type="molecule type" value="Genomic_DNA"/>
</dbReference>
<evidence type="ECO:0000313" key="2">
    <source>
        <dbReference type="EMBL" id="MBC8546251.1"/>
    </source>
</evidence>
<dbReference type="PANTHER" id="PTHR42827:SF1">
    <property type="entry name" value="IRON-SULFUR CLUSTER-BINDING PROTEIN"/>
    <property type="match status" value="1"/>
</dbReference>
<dbReference type="Gene3D" id="3.30.70.20">
    <property type="match status" value="1"/>
</dbReference>
<evidence type="ECO:0000313" key="3">
    <source>
        <dbReference type="Proteomes" id="UP000653127"/>
    </source>
</evidence>
<dbReference type="PROSITE" id="PS51379">
    <property type="entry name" value="4FE4S_FER_2"/>
    <property type="match status" value="1"/>
</dbReference>
<gene>
    <name evidence="2" type="ORF">H8711_04780</name>
</gene>
<evidence type="ECO:0000259" key="1">
    <source>
        <dbReference type="PROSITE" id="PS51379"/>
    </source>
</evidence>
<keyword evidence="3" id="KW-1185">Reference proteome</keyword>
<organism evidence="2 3">
    <name type="scientific">Ligaoa zhengdingensis</name>
    <dbReference type="NCBI Taxonomy" id="2763658"/>
    <lineage>
        <taxon>Bacteria</taxon>
        <taxon>Bacillati</taxon>
        <taxon>Bacillota</taxon>
        <taxon>Clostridia</taxon>
        <taxon>Eubacteriales</taxon>
        <taxon>Oscillospiraceae</taxon>
        <taxon>Ligaoa</taxon>
    </lineage>
</organism>
<accession>A0A926DY49</accession>
<dbReference type="Proteomes" id="UP000653127">
    <property type="component" value="Unassembled WGS sequence"/>
</dbReference>
<dbReference type="InterPro" id="IPR017896">
    <property type="entry name" value="4Fe4S_Fe-S-bd"/>
</dbReference>
<dbReference type="Pfam" id="PF13484">
    <property type="entry name" value="Fer4_16"/>
    <property type="match status" value="1"/>
</dbReference>
<protein>
    <submittedName>
        <fullName evidence="2">Epoxyqueuosine reductase</fullName>
    </submittedName>
</protein>
<name>A0A926DY49_9FIRM</name>
<proteinExistence type="predicted"/>
<sequence length="229" mass="25634">MRIQDELRAHLLEQGVSDVGFCTVPPEELRDLPRELHYAVSLVARLSDAIVDEITDAPTHTYFNHYRTVNAFLDQMLLRAGIFLERRGYRYLTVAASQSINRDGWNYEGRFSHKKAACLAGLGCVGRSSLFLHREWGPRVRLATLFTDCPFEPEPREPMASPCAACGRCVRACLAHAITGADWRPGVDRAELFDPAGCSEHMKRAYQHIGRGAVCGVCMRVCPAGERQK</sequence>
<dbReference type="AlphaFoldDB" id="A0A926DY49"/>
<dbReference type="PANTHER" id="PTHR42827">
    <property type="entry name" value="IRON-SULFUR CLUSTER-BINDING PROTEIN-RELATED"/>
    <property type="match status" value="1"/>
</dbReference>
<reference evidence="2" key="1">
    <citation type="submission" date="2020-08" db="EMBL/GenBank/DDBJ databases">
        <title>Genome public.</title>
        <authorList>
            <person name="Liu C."/>
            <person name="Sun Q."/>
        </authorList>
    </citation>
    <scope>NUCLEOTIDE SEQUENCE</scope>
    <source>
        <strain evidence="2">NSJ-31</strain>
    </source>
</reference>
<comment type="caution">
    <text evidence="2">The sequence shown here is derived from an EMBL/GenBank/DDBJ whole genome shotgun (WGS) entry which is preliminary data.</text>
</comment>
<feature type="domain" description="4Fe-4S ferredoxin-type" evidence="1">
    <location>
        <begin position="151"/>
        <end position="183"/>
    </location>
</feature>
<dbReference type="RefSeq" id="WP_249282400.1">
    <property type="nucleotide sequence ID" value="NZ_JACRST010000004.1"/>
</dbReference>